<name>A0AAN9E7P1_CROPI</name>
<evidence type="ECO:0000313" key="2">
    <source>
        <dbReference type="EMBL" id="KAK7250720.1"/>
    </source>
</evidence>
<dbReference type="AlphaFoldDB" id="A0AAN9E7P1"/>
<dbReference type="Pfam" id="PF13456">
    <property type="entry name" value="RVT_3"/>
    <property type="match status" value="1"/>
</dbReference>
<dbReference type="GO" id="GO:0003676">
    <property type="term" value="F:nucleic acid binding"/>
    <property type="evidence" value="ECO:0007669"/>
    <property type="project" value="InterPro"/>
</dbReference>
<proteinExistence type="predicted"/>
<dbReference type="InterPro" id="IPR012337">
    <property type="entry name" value="RNaseH-like_sf"/>
</dbReference>
<evidence type="ECO:0000259" key="1">
    <source>
        <dbReference type="Pfam" id="PF13456"/>
    </source>
</evidence>
<dbReference type="EMBL" id="JAYWIO010000007">
    <property type="protein sequence ID" value="KAK7250720.1"/>
    <property type="molecule type" value="Genomic_DNA"/>
</dbReference>
<dbReference type="PANTHER" id="PTHR47723:SF19">
    <property type="entry name" value="POLYNUCLEOTIDYL TRANSFERASE, RIBONUCLEASE H-LIKE SUPERFAMILY PROTEIN"/>
    <property type="match status" value="1"/>
</dbReference>
<dbReference type="InterPro" id="IPR002156">
    <property type="entry name" value="RNaseH_domain"/>
</dbReference>
<dbReference type="InterPro" id="IPR044730">
    <property type="entry name" value="RNase_H-like_dom_plant"/>
</dbReference>
<reference evidence="2 3" key="1">
    <citation type="submission" date="2024-01" db="EMBL/GenBank/DDBJ databases">
        <title>The genomes of 5 underutilized Papilionoideae crops provide insights into root nodulation and disease resistanc.</title>
        <authorList>
            <person name="Yuan L."/>
        </authorList>
    </citation>
    <scope>NUCLEOTIDE SEQUENCE [LARGE SCALE GENOMIC DNA]</scope>
    <source>
        <strain evidence="2">ZHUSHIDOU_FW_LH</strain>
        <tissue evidence="2">Leaf</tissue>
    </source>
</reference>
<dbReference type="Gene3D" id="3.30.420.10">
    <property type="entry name" value="Ribonuclease H-like superfamily/Ribonuclease H"/>
    <property type="match status" value="1"/>
</dbReference>
<dbReference type="InterPro" id="IPR036397">
    <property type="entry name" value="RNaseH_sf"/>
</dbReference>
<sequence length="302" mass="34162">MRRHMTNEGQCPVCGLEEETTLHALRDCLDVQNVWNRLLPGLNDSNFFLMDIELWISWNLRTGAGDYSREDWPILFVTAADILWMRRNKIVFEQSFLSTTACLKLIEERVGAIQESLKKNDYVSVEMNHSRGALIRWRNPPQNWIKVNSDGSFNPETGTAACGGVLRDCYGTFMCAYAMRLGSCSIMQGELWGILQGARLAVSRGFVNIIIEADSLCAIRFLHYGIPRTHPSAALVSSIKNTLSNCNVIFNHAFREANKVADMLSKHGHEVEGEMKIFEVVPDFLSLYLFYDSVAVPLERGM</sequence>
<keyword evidence="3" id="KW-1185">Reference proteome</keyword>
<feature type="domain" description="RNase H type-1" evidence="1">
    <location>
        <begin position="148"/>
        <end position="267"/>
    </location>
</feature>
<evidence type="ECO:0000313" key="3">
    <source>
        <dbReference type="Proteomes" id="UP001372338"/>
    </source>
</evidence>
<protein>
    <recommendedName>
        <fullName evidence="1">RNase H type-1 domain-containing protein</fullName>
    </recommendedName>
</protein>
<organism evidence="2 3">
    <name type="scientific">Crotalaria pallida</name>
    <name type="common">Smooth rattlebox</name>
    <name type="synonym">Crotalaria striata</name>
    <dbReference type="NCBI Taxonomy" id="3830"/>
    <lineage>
        <taxon>Eukaryota</taxon>
        <taxon>Viridiplantae</taxon>
        <taxon>Streptophyta</taxon>
        <taxon>Embryophyta</taxon>
        <taxon>Tracheophyta</taxon>
        <taxon>Spermatophyta</taxon>
        <taxon>Magnoliopsida</taxon>
        <taxon>eudicotyledons</taxon>
        <taxon>Gunneridae</taxon>
        <taxon>Pentapetalae</taxon>
        <taxon>rosids</taxon>
        <taxon>fabids</taxon>
        <taxon>Fabales</taxon>
        <taxon>Fabaceae</taxon>
        <taxon>Papilionoideae</taxon>
        <taxon>50 kb inversion clade</taxon>
        <taxon>genistoids sensu lato</taxon>
        <taxon>core genistoids</taxon>
        <taxon>Crotalarieae</taxon>
        <taxon>Crotalaria</taxon>
    </lineage>
</organism>
<accession>A0AAN9E7P1</accession>
<comment type="caution">
    <text evidence="2">The sequence shown here is derived from an EMBL/GenBank/DDBJ whole genome shotgun (WGS) entry which is preliminary data.</text>
</comment>
<dbReference type="InterPro" id="IPR053151">
    <property type="entry name" value="RNase_H-like"/>
</dbReference>
<dbReference type="Proteomes" id="UP001372338">
    <property type="component" value="Unassembled WGS sequence"/>
</dbReference>
<dbReference type="GO" id="GO:0004523">
    <property type="term" value="F:RNA-DNA hybrid ribonuclease activity"/>
    <property type="evidence" value="ECO:0007669"/>
    <property type="project" value="InterPro"/>
</dbReference>
<dbReference type="PANTHER" id="PTHR47723">
    <property type="entry name" value="OS05G0353850 PROTEIN"/>
    <property type="match status" value="1"/>
</dbReference>
<dbReference type="SUPFAM" id="SSF53098">
    <property type="entry name" value="Ribonuclease H-like"/>
    <property type="match status" value="1"/>
</dbReference>
<gene>
    <name evidence="2" type="ORF">RIF29_33336</name>
</gene>
<dbReference type="CDD" id="cd06222">
    <property type="entry name" value="RNase_H_like"/>
    <property type="match status" value="1"/>
</dbReference>